<gene>
    <name evidence="2" type="ORF">P2G67_13565</name>
</gene>
<dbReference type="EMBL" id="JARHUD010000008">
    <property type="protein sequence ID" value="MDF2097005.1"/>
    <property type="molecule type" value="Genomic_DNA"/>
</dbReference>
<proteinExistence type="predicted"/>
<reference evidence="2 3" key="1">
    <citation type="submission" date="2023-03" db="EMBL/GenBank/DDBJ databases">
        <title>Fodinicurvata sp. CAU 1616 isolated from sea sendiment.</title>
        <authorList>
            <person name="Kim W."/>
        </authorList>
    </citation>
    <scope>NUCLEOTIDE SEQUENCE [LARGE SCALE GENOMIC DNA]</scope>
    <source>
        <strain evidence="2 3">CAU 1616</strain>
    </source>
</reference>
<sequence>MPPAAWGTVPEVVDETYFAIRLGNATIGQHFLRVRRQGSEVVAQQEGEATVRIGPVPVTRIRQSSTEVYREGLLHSLEIANESGYYEPRRRSITARAEGDVIYLVDNQGRDYEIPRDAMPGSGWRKASLQAPVLISPRNGKPREPAVHTHGTQSIETPATGPIEAEHWSLEGDDMDSRLWYEPGSERLLRMILNYEGRDIEYLRE</sequence>
<organism evidence="2 3">
    <name type="scientific">Aquibaculum arenosum</name>
    <dbReference type="NCBI Taxonomy" id="3032591"/>
    <lineage>
        <taxon>Bacteria</taxon>
        <taxon>Pseudomonadati</taxon>
        <taxon>Pseudomonadota</taxon>
        <taxon>Alphaproteobacteria</taxon>
        <taxon>Rhodospirillales</taxon>
        <taxon>Rhodovibrionaceae</taxon>
        <taxon>Aquibaculum</taxon>
    </lineage>
</organism>
<protein>
    <submittedName>
        <fullName evidence="2">DUF6134 family protein</fullName>
    </submittedName>
</protein>
<dbReference type="Pfam" id="PF19630">
    <property type="entry name" value="DUF6134"/>
    <property type="match status" value="1"/>
</dbReference>
<evidence type="ECO:0000313" key="3">
    <source>
        <dbReference type="Proteomes" id="UP001215503"/>
    </source>
</evidence>
<evidence type="ECO:0000313" key="2">
    <source>
        <dbReference type="EMBL" id="MDF2097005.1"/>
    </source>
</evidence>
<evidence type="ECO:0000256" key="1">
    <source>
        <dbReference type="SAM" id="MobiDB-lite"/>
    </source>
</evidence>
<accession>A0ABT5YPV3</accession>
<name>A0ABT5YPV3_9PROT</name>
<dbReference type="Proteomes" id="UP001215503">
    <property type="component" value="Unassembled WGS sequence"/>
</dbReference>
<keyword evidence="3" id="KW-1185">Reference proteome</keyword>
<feature type="region of interest" description="Disordered" evidence="1">
    <location>
        <begin position="135"/>
        <end position="158"/>
    </location>
</feature>
<comment type="caution">
    <text evidence="2">The sequence shown here is derived from an EMBL/GenBank/DDBJ whole genome shotgun (WGS) entry which is preliminary data.</text>
</comment>
<dbReference type="InterPro" id="IPR045767">
    <property type="entry name" value="DUF6134"/>
</dbReference>